<evidence type="ECO:0000313" key="2">
    <source>
        <dbReference type="EMBL" id="MBB3914219.1"/>
    </source>
</evidence>
<gene>
    <name evidence="2" type="ORF">GGQ65_001489</name>
</gene>
<dbReference type="AlphaFoldDB" id="A0A7W6B7V2"/>
<dbReference type="Proteomes" id="UP000545490">
    <property type="component" value="Unassembled WGS sequence"/>
</dbReference>
<evidence type="ECO:0000256" key="1">
    <source>
        <dbReference type="SAM" id="MobiDB-lite"/>
    </source>
</evidence>
<protein>
    <submittedName>
        <fullName evidence="2">Uncharacterized protein</fullName>
    </submittedName>
</protein>
<accession>A0A7W6B7V2</accession>
<comment type="caution">
    <text evidence="2">The sequence shown here is derived from an EMBL/GenBank/DDBJ whole genome shotgun (WGS) entry which is preliminary data.</text>
</comment>
<feature type="region of interest" description="Disordered" evidence="1">
    <location>
        <begin position="1"/>
        <end position="57"/>
    </location>
</feature>
<name>A0A7W6B7V2_9HYPH</name>
<reference evidence="2 3" key="1">
    <citation type="submission" date="2020-08" db="EMBL/GenBank/DDBJ databases">
        <title>Genomic Encyclopedia of Type Strains, Phase IV (KMG-IV): sequencing the most valuable type-strain genomes for metagenomic binning, comparative biology and taxonomic classification.</title>
        <authorList>
            <person name="Goeker M."/>
        </authorList>
    </citation>
    <scope>NUCLEOTIDE SEQUENCE [LARGE SCALE GENOMIC DNA]</scope>
    <source>
        <strain evidence="2 3">DSM 19331</strain>
    </source>
</reference>
<organism evidence="2 3">
    <name type="scientific">Rhizobium fabae</name>
    <dbReference type="NCBI Taxonomy" id="573179"/>
    <lineage>
        <taxon>Bacteria</taxon>
        <taxon>Pseudomonadati</taxon>
        <taxon>Pseudomonadota</taxon>
        <taxon>Alphaproteobacteria</taxon>
        <taxon>Hyphomicrobiales</taxon>
        <taxon>Rhizobiaceae</taxon>
        <taxon>Rhizobium/Agrobacterium group</taxon>
        <taxon>Rhizobium</taxon>
    </lineage>
</organism>
<sequence length="105" mass="11324">MTARYAAHGTGHGEHGQAERQRHTRKSDPELGIGSSEHGTAASAEDQPERAEKFGHKALLHAQSLHLNQKVQDESAAIRFRSSWGAPSPQASRKDRTVAHVGPSA</sequence>
<feature type="region of interest" description="Disordered" evidence="1">
    <location>
        <begin position="82"/>
        <end position="105"/>
    </location>
</feature>
<proteinExistence type="predicted"/>
<evidence type="ECO:0000313" key="3">
    <source>
        <dbReference type="Proteomes" id="UP000545490"/>
    </source>
</evidence>
<dbReference type="EMBL" id="JACIDG010000003">
    <property type="protein sequence ID" value="MBB3914219.1"/>
    <property type="molecule type" value="Genomic_DNA"/>
</dbReference>
<feature type="compositionally biased region" description="Basic and acidic residues" evidence="1">
    <location>
        <begin position="11"/>
        <end position="29"/>
    </location>
</feature>